<comment type="caution">
    <text evidence="1">The sequence shown here is derived from an EMBL/GenBank/DDBJ whole genome shotgun (WGS) entry which is preliminary data.</text>
</comment>
<gene>
    <name evidence="1" type="ORF">CCHR01_03148</name>
</gene>
<sequence>MKTRLRSSGLGGRLGLFCLDGSSFANTNVLAAQPEGCGACDVSDGSMVEAYCRLNVTNRLNSIVSDSRRIRGTLLPSGRGPTVGRLMDDVIGQVRFWEESAVGRLLQLSLGAQAQAAATAAAAAER</sequence>
<reference evidence="1" key="1">
    <citation type="submission" date="2023-01" db="EMBL/GenBank/DDBJ databases">
        <title>Colletotrichum chrysophilum M932 genome sequence.</title>
        <authorList>
            <person name="Baroncelli R."/>
        </authorList>
    </citation>
    <scope>NUCLEOTIDE SEQUENCE</scope>
    <source>
        <strain evidence="1">M932</strain>
    </source>
</reference>
<evidence type="ECO:0000313" key="1">
    <source>
        <dbReference type="EMBL" id="KAK1854173.1"/>
    </source>
</evidence>
<dbReference type="Proteomes" id="UP001243330">
    <property type="component" value="Unassembled WGS sequence"/>
</dbReference>
<dbReference type="AlphaFoldDB" id="A0AAD9AUB7"/>
<proteinExistence type="predicted"/>
<organism evidence="1 2">
    <name type="scientific">Colletotrichum chrysophilum</name>
    <dbReference type="NCBI Taxonomy" id="1836956"/>
    <lineage>
        <taxon>Eukaryota</taxon>
        <taxon>Fungi</taxon>
        <taxon>Dikarya</taxon>
        <taxon>Ascomycota</taxon>
        <taxon>Pezizomycotina</taxon>
        <taxon>Sordariomycetes</taxon>
        <taxon>Hypocreomycetidae</taxon>
        <taxon>Glomerellales</taxon>
        <taxon>Glomerellaceae</taxon>
        <taxon>Colletotrichum</taxon>
        <taxon>Colletotrichum gloeosporioides species complex</taxon>
    </lineage>
</organism>
<dbReference type="EMBL" id="JAQOWY010000041">
    <property type="protein sequence ID" value="KAK1854173.1"/>
    <property type="molecule type" value="Genomic_DNA"/>
</dbReference>
<name>A0AAD9AUB7_9PEZI</name>
<accession>A0AAD9AUB7</accession>
<keyword evidence="2" id="KW-1185">Reference proteome</keyword>
<evidence type="ECO:0000313" key="2">
    <source>
        <dbReference type="Proteomes" id="UP001243330"/>
    </source>
</evidence>
<protein>
    <submittedName>
        <fullName evidence="1">Uncharacterized protein</fullName>
    </submittedName>
</protein>